<dbReference type="AlphaFoldDB" id="A0A4U0T8N1"/>
<evidence type="ECO:0000313" key="3">
    <source>
        <dbReference type="Proteomes" id="UP000305778"/>
    </source>
</evidence>
<organism evidence="2 3">
    <name type="scientific">Actinacidiphila oryziradicis</name>
    <dbReference type="NCBI Taxonomy" id="2571141"/>
    <lineage>
        <taxon>Bacteria</taxon>
        <taxon>Bacillati</taxon>
        <taxon>Actinomycetota</taxon>
        <taxon>Actinomycetes</taxon>
        <taxon>Kitasatosporales</taxon>
        <taxon>Streptomycetaceae</taxon>
        <taxon>Actinacidiphila</taxon>
    </lineage>
</organism>
<keyword evidence="3" id="KW-1185">Reference proteome</keyword>
<protein>
    <submittedName>
        <fullName evidence="2">Uncharacterized protein</fullName>
    </submittedName>
</protein>
<evidence type="ECO:0000313" key="2">
    <source>
        <dbReference type="EMBL" id="TKA11135.1"/>
    </source>
</evidence>
<feature type="transmembrane region" description="Helical" evidence="1">
    <location>
        <begin position="106"/>
        <end position="124"/>
    </location>
</feature>
<comment type="caution">
    <text evidence="2">The sequence shown here is derived from an EMBL/GenBank/DDBJ whole genome shotgun (WGS) entry which is preliminary data.</text>
</comment>
<dbReference type="RefSeq" id="WP_136723549.1">
    <property type="nucleotide sequence ID" value="NZ_SUMC01000009.1"/>
</dbReference>
<reference evidence="2 3" key="1">
    <citation type="submission" date="2019-04" db="EMBL/GenBank/DDBJ databases">
        <title>Streptomyces oryziradicis sp. nov., a novel actinomycete isolated from rhizosphere soil of rice (Oryza sativa L.).</title>
        <authorList>
            <person name="Li C."/>
        </authorList>
    </citation>
    <scope>NUCLEOTIDE SEQUENCE [LARGE SCALE GENOMIC DNA]</scope>
    <source>
        <strain evidence="2 3">NEAU-C40</strain>
    </source>
</reference>
<proteinExistence type="predicted"/>
<keyword evidence="1" id="KW-0472">Membrane</keyword>
<keyword evidence="1" id="KW-1133">Transmembrane helix</keyword>
<accession>A0A4U0T8N1</accession>
<gene>
    <name evidence="2" type="ORF">FCI23_12245</name>
</gene>
<sequence>MSVMGDAAIVLTAPDRQTGVWPEGIPEGMPGVAAELRRWRIVVRRGSSSGRPSATVMARARVQASWAAPGCRALWWLSPNQKECARLALDQEERGKRKENKPPRRMVAQLVITLMVMGGIAVWIA</sequence>
<dbReference type="EMBL" id="SUMC01000009">
    <property type="protein sequence ID" value="TKA11135.1"/>
    <property type="molecule type" value="Genomic_DNA"/>
</dbReference>
<name>A0A4U0T8N1_9ACTN</name>
<keyword evidence="1" id="KW-0812">Transmembrane</keyword>
<evidence type="ECO:0000256" key="1">
    <source>
        <dbReference type="SAM" id="Phobius"/>
    </source>
</evidence>
<dbReference type="Proteomes" id="UP000305778">
    <property type="component" value="Unassembled WGS sequence"/>
</dbReference>